<keyword evidence="2" id="KW-1185">Reference proteome</keyword>
<dbReference type="EMBL" id="CAJVPJ010000598">
    <property type="protein sequence ID" value="CAG8541273.1"/>
    <property type="molecule type" value="Genomic_DNA"/>
</dbReference>
<protein>
    <submittedName>
        <fullName evidence="1">5754_t:CDS:1</fullName>
    </submittedName>
</protein>
<evidence type="ECO:0000313" key="1">
    <source>
        <dbReference type="EMBL" id="CAG8541273.1"/>
    </source>
</evidence>
<dbReference type="Proteomes" id="UP000789572">
    <property type="component" value="Unassembled WGS sequence"/>
</dbReference>
<evidence type="ECO:0000313" key="2">
    <source>
        <dbReference type="Proteomes" id="UP000789572"/>
    </source>
</evidence>
<comment type="caution">
    <text evidence="1">The sequence shown here is derived from an EMBL/GenBank/DDBJ whole genome shotgun (WGS) entry which is preliminary data.</text>
</comment>
<gene>
    <name evidence="1" type="ORF">POCULU_LOCUS4549</name>
</gene>
<dbReference type="AlphaFoldDB" id="A0A9N9ATR0"/>
<name>A0A9N9ATR0_9GLOM</name>
<accession>A0A9N9ATR0</accession>
<reference evidence="1" key="1">
    <citation type="submission" date="2021-06" db="EMBL/GenBank/DDBJ databases">
        <authorList>
            <person name="Kallberg Y."/>
            <person name="Tangrot J."/>
            <person name="Rosling A."/>
        </authorList>
    </citation>
    <scope>NUCLEOTIDE SEQUENCE</scope>
    <source>
        <strain evidence="1">IA702</strain>
    </source>
</reference>
<proteinExistence type="predicted"/>
<organism evidence="1 2">
    <name type="scientific">Paraglomus occultum</name>
    <dbReference type="NCBI Taxonomy" id="144539"/>
    <lineage>
        <taxon>Eukaryota</taxon>
        <taxon>Fungi</taxon>
        <taxon>Fungi incertae sedis</taxon>
        <taxon>Mucoromycota</taxon>
        <taxon>Glomeromycotina</taxon>
        <taxon>Glomeromycetes</taxon>
        <taxon>Paraglomerales</taxon>
        <taxon>Paraglomeraceae</taxon>
        <taxon>Paraglomus</taxon>
    </lineage>
</organism>
<sequence length="75" mass="8834">MDHSVGKGRYEPKSVSSVYVQLTNVRAYRQPDTLVDHQRAIISENYNCQIARYRKKNCEEARTLHVYIRHVTRSP</sequence>